<evidence type="ECO:0000313" key="8">
    <source>
        <dbReference type="Proteomes" id="UP001174936"/>
    </source>
</evidence>
<dbReference type="CDD" id="cd12087">
    <property type="entry name" value="TM_EGFR-like"/>
    <property type="match status" value="1"/>
</dbReference>
<organism evidence="7 8">
    <name type="scientific">Cercophora newfieldiana</name>
    <dbReference type="NCBI Taxonomy" id="92897"/>
    <lineage>
        <taxon>Eukaryota</taxon>
        <taxon>Fungi</taxon>
        <taxon>Dikarya</taxon>
        <taxon>Ascomycota</taxon>
        <taxon>Pezizomycotina</taxon>
        <taxon>Sordariomycetes</taxon>
        <taxon>Sordariomycetidae</taxon>
        <taxon>Sordariales</taxon>
        <taxon>Lasiosphaeriaceae</taxon>
        <taxon>Cercophora</taxon>
    </lineage>
</organism>
<dbReference type="GO" id="GO:0071944">
    <property type="term" value="C:cell periphery"/>
    <property type="evidence" value="ECO:0007669"/>
    <property type="project" value="UniProtKB-ARBA"/>
</dbReference>
<accession>A0AA40D1A7</accession>
<keyword evidence="3 6" id="KW-1133">Transmembrane helix</keyword>
<evidence type="ECO:0000256" key="6">
    <source>
        <dbReference type="SAM" id="Phobius"/>
    </source>
</evidence>
<feature type="region of interest" description="Disordered" evidence="5">
    <location>
        <begin position="183"/>
        <end position="222"/>
    </location>
</feature>
<protein>
    <submittedName>
        <fullName evidence="7">Uncharacterized protein</fullName>
    </submittedName>
</protein>
<dbReference type="InterPro" id="IPR051694">
    <property type="entry name" value="Immunoregulatory_rcpt-like"/>
</dbReference>
<proteinExistence type="predicted"/>
<keyword evidence="8" id="KW-1185">Reference proteome</keyword>
<feature type="compositionally biased region" description="Low complexity" evidence="5">
    <location>
        <begin position="8"/>
        <end position="23"/>
    </location>
</feature>
<comment type="subcellular location">
    <subcellularLocation>
        <location evidence="1">Membrane</location>
        <topology evidence="1">Single-pass membrane protein</topology>
    </subcellularLocation>
</comment>
<feature type="compositionally biased region" description="Polar residues" evidence="5">
    <location>
        <begin position="212"/>
        <end position="222"/>
    </location>
</feature>
<sequence length="319" mass="33308">MAAPPPVSTSTSKSSTSSTPTYTPLTITSFPRIPLTTTFTPRDPGCSDVHLGNLDILFIDDQTESCLPSGFNSAPTAFFSPGIACPSGYWGACTNSEGVSSITTITCCPTRGTSIHMTCVPDPESLAGPWVNQYCTWTAGNSRIPIEVVQVKNGSTSRSFKTLSGVDGINALGVRMVHQATDIATSGPPTTTGPPTTSGPTQTPGGNGGSLGSTEPATSSQGLSTGATVAIGVIVPVVAIAALVGLFLLWRKRRREVFVAPKNHGDQTELQRTEVDENKVYYTGVPQELSVPAHHIEMPGTRTVAELPADAGPGAWQHR</sequence>
<evidence type="ECO:0000256" key="2">
    <source>
        <dbReference type="ARBA" id="ARBA00022692"/>
    </source>
</evidence>
<keyword evidence="4 6" id="KW-0472">Membrane</keyword>
<dbReference type="PANTHER" id="PTHR15549">
    <property type="entry name" value="PAIRED IMMUNOGLOBULIN-LIKE TYPE 2 RECEPTOR"/>
    <property type="match status" value="1"/>
</dbReference>
<feature type="compositionally biased region" description="Low complexity" evidence="5">
    <location>
        <begin position="185"/>
        <end position="204"/>
    </location>
</feature>
<evidence type="ECO:0000256" key="3">
    <source>
        <dbReference type="ARBA" id="ARBA00022989"/>
    </source>
</evidence>
<comment type="caution">
    <text evidence="7">The sequence shown here is derived from an EMBL/GenBank/DDBJ whole genome shotgun (WGS) entry which is preliminary data.</text>
</comment>
<dbReference type="AlphaFoldDB" id="A0AA40D1A7"/>
<keyword evidence="2 6" id="KW-0812">Transmembrane</keyword>
<evidence type="ECO:0000256" key="1">
    <source>
        <dbReference type="ARBA" id="ARBA00004167"/>
    </source>
</evidence>
<reference evidence="7" key="1">
    <citation type="submission" date="2023-06" db="EMBL/GenBank/DDBJ databases">
        <title>Genome-scale phylogeny and comparative genomics of the fungal order Sordariales.</title>
        <authorList>
            <consortium name="Lawrence Berkeley National Laboratory"/>
            <person name="Hensen N."/>
            <person name="Bonometti L."/>
            <person name="Westerberg I."/>
            <person name="Brannstrom I.O."/>
            <person name="Guillou S."/>
            <person name="Cros-Aarteil S."/>
            <person name="Calhoun S."/>
            <person name="Haridas S."/>
            <person name="Kuo A."/>
            <person name="Mondo S."/>
            <person name="Pangilinan J."/>
            <person name="Riley R."/>
            <person name="Labutti K."/>
            <person name="Andreopoulos B."/>
            <person name="Lipzen A."/>
            <person name="Chen C."/>
            <person name="Yanf M."/>
            <person name="Daum C."/>
            <person name="Ng V."/>
            <person name="Clum A."/>
            <person name="Steindorff A."/>
            <person name="Ohm R."/>
            <person name="Martin F."/>
            <person name="Silar P."/>
            <person name="Natvig D."/>
            <person name="Lalanne C."/>
            <person name="Gautier V."/>
            <person name="Ament-Velasquez S.L."/>
            <person name="Kruys A."/>
            <person name="Hutchinson M.I."/>
            <person name="Powell A.J."/>
            <person name="Barry K."/>
            <person name="Miller A.N."/>
            <person name="Grigoriev I.V."/>
            <person name="Debuchy R."/>
            <person name="Gladieux P."/>
            <person name="Thoren M.H."/>
            <person name="Johannesson H."/>
        </authorList>
    </citation>
    <scope>NUCLEOTIDE SEQUENCE</scope>
    <source>
        <strain evidence="7">SMH2532-1</strain>
    </source>
</reference>
<feature type="region of interest" description="Disordered" evidence="5">
    <location>
        <begin position="1"/>
        <end position="23"/>
    </location>
</feature>
<dbReference type="GO" id="GO:0016020">
    <property type="term" value="C:membrane"/>
    <property type="evidence" value="ECO:0007669"/>
    <property type="project" value="UniProtKB-SubCell"/>
</dbReference>
<gene>
    <name evidence="7" type="ORF">B0T16DRAFT_385506</name>
</gene>
<dbReference type="PANTHER" id="PTHR15549:SF30">
    <property type="entry name" value="MID2 DOMAIN-CONTAINING PROTEIN"/>
    <property type="match status" value="1"/>
</dbReference>
<dbReference type="EMBL" id="JAULSV010000001">
    <property type="protein sequence ID" value="KAK0656873.1"/>
    <property type="molecule type" value="Genomic_DNA"/>
</dbReference>
<evidence type="ECO:0000256" key="5">
    <source>
        <dbReference type="SAM" id="MobiDB-lite"/>
    </source>
</evidence>
<dbReference type="Proteomes" id="UP001174936">
    <property type="component" value="Unassembled WGS sequence"/>
</dbReference>
<feature type="transmembrane region" description="Helical" evidence="6">
    <location>
        <begin position="229"/>
        <end position="250"/>
    </location>
</feature>
<evidence type="ECO:0000256" key="4">
    <source>
        <dbReference type="ARBA" id="ARBA00023136"/>
    </source>
</evidence>
<evidence type="ECO:0000313" key="7">
    <source>
        <dbReference type="EMBL" id="KAK0656873.1"/>
    </source>
</evidence>
<name>A0AA40D1A7_9PEZI</name>